<feature type="domain" description="HD-GYP" evidence="2">
    <location>
        <begin position="276"/>
        <end position="467"/>
    </location>
</feature>
<dbReference type="PROSITE" id="PS51832">
    <property type="entry name" value="HD_GYP"/>
    <property type="match status" value="1"/>
</dbReference>
<sequence length="467" mass="51011">MNDLRSQRSTKEDLTADSREASLSEIVSAFSYALDLTEAAVPGHAIRCCLLGMTIAALMRLPDSERTALYYALLLKDIGCSNNSAQMCELIGGDDRAMKHDVKLLDWTRPSIGAVTALLRNAMPGASAWQKAGRILRLGLAQHQHNELMIGLRCDRGASIVRKIGLSDQTAQAIRSLDEHWDGSGYPDRARGEQIPLLARVMAIAQHLDVFGSELGMEKAISVMRARKGRWFDPELVNLVAALDREGTLRILLKGGNDEQQRRVVEMEPSAAGEMNSAGVDRICEAFADVVDAKSSFTYTHSLGVTKVAQKISAQMGFAPQTQKMLYRAALLHDLGKLSVPNSILDKPGKLDAEEWAIVRGHAALSQEILSRIPAFRKLAVIAGQHHERLDGRGYPYGLTAQDLSLESRLVAVADVFGSLTETRPYRPDLPLEKAIAVVREDAGSKLDAECVEALLQVVEREGRIGA</sequence>
<feature type="domain" description="HD" evidence="1">
    <location>
        <begin position="298"/>
        <end position="420"/>
    </location>
</feature>
<comment type="caution">
    <text evidence="3">The sequence shown here is derived from an EMBL/GenBank/DDBJ whole genome shotgun (WGS) entry which is preliminary data.</text>
</comment>
<dbReference type="PANTHER" id="PTHR45228">
    <property type="entry name" value="CYCLIC DI-GMP PHOSPHODIESTERASE TM_0186-RELATED"/>
    <property type="match status" value="1"/>
</dbReference>
<dbReference type="Pfam" id="PF13487">
    <property type="entry name" value="HD_5"/>
    <property type="match status" value="2"/>
</dbReference>
<dbReference type="InterPro" id="IPR052020">
    <property type="entry name" value="Cyclic_di-GMP/3'3'-cGAMP_PDE"/>
</dbReference>
<name>A0A7V4XT11_9BACT</name>
<dbReference type="InterPro" id="IPR037522">
    <property type="entry name" value="HD_GYP_dom"/>
</dbReference>
<evidence type="ECO:0000259" key="1">
    <source>
        <dbReference type="PROSITE" id="PS51831"/>
    </source>
</evidence>
<dbReference type="InterPro" id="IPR006674">
    <property type="entry name" value="HD_domain"/>
</dbReference>
<dbReference type="SMART" id="SM00471">
    <property type="entry name" value="HDc"/>
    <property type="match status" value="1"/>
</dbReference>
<dbReference type="PANTHER" id="PTHR45228:SF5">
    <property type="entry name" value="CYCLIC DI-GMP PHOSPHODIESTERASE VC_1348-RELATED"/>
    <property type="match status" value="1"/>
</dbReference>
<dbReference type="AlphaFoldDB" id="A0A7V4XT11"/>
<dbReference type="SUPFAM" id="SSF109604">
    <property type="entry name" value="HD-domain/PDEase-like"/>
    <property type="match status" value="2"/>
</dbReference>
<proteinExistence type="predicted"/>
<organism evidence="3">
    <name type="scientific">Acidobacterium capsulatum</name>
    <dbReference type="NCBI Taxonomy" id="33075"/>
    <lineage>
        <taxon>Bacteria</taxon>
        <taxon>Pseudomonadati</taxon>
        <taxon>Acidobacteriota</taxon>
        <taxon>Terriglobia</taxon>
        <taxon>Terriglobales</taxon>
        <taxon>Acidobacteriaceae</taxon>
        <taxon>Acidobacterium</taxon>
    </lineage>
</organism>
<dbReference type="Gene3D" id="1.10.3210.10">
    <property type="entry name" value="Hypothetical protein af1432"/>
    <property type="match status" value="3"/>
</dbReference>
<reference evidence="3" key="1">
    <citation type="journal article" date="2020" name="mSystems">
        <title>Genome- and Community-Level Interaction Insights into Carbon Utilization and Element Cycling Functions of Hydrothermarchaeota in Hydrothermal Sediment.</title>
        <authorList>
            <person name="Zhou Z."/>
            <person name="Liu Y."/>
            <person name="Xu W."/>
            <person name="Pan J."/>
            <person name="Luo Z.H."/>
            <person name="Li M."/>
        </authorList>
    </citation>
    <scope>NUCLEOTIDE SEQUENCE [LARGE SCALE GENOMIC DNA]</scope>
    <source>
        <strain evidence="3">SpSt-855</strain>
    </source>
</reference>
<gene>
    <name evidence="3" type="ORF">ENW50_07740</name>
</gene>
<protein>
    <submittedName>
        <fullName evidence="3">HD domain-containing protein</fullName>
    </submittedName>
</protein>
<dbReference type="PROSITE" id="PS51831">
    <property type="entry name" value="HD"/>
    <property type="match status" value="1"/>
</dbReference>
<dbReference type="CDD" id="cd00077">
    <property type="entry name" value="HDc"/>
    <property type="match status" value="1"/>
</dbReference>
<accession>A0A7V4XT11</accession>
<dbReference type="NCBIfam" id="TIGR00277">
    <property type="entry name" value="HDIG"/>
    <property type="match status" value="1"/>
</dbReference>
<dbReference type="InterPro" id="IPR006675">
    <property type="entry name" value="HDIG_dom"/>
</dbReference>
<dbReference type="InterPro" id="IPR003607">
    <property type="entry name" value="HD/PDEase_dom"/>
</dbReference>
<evidence type="ECO:0000259" key="2">
    <source>
        <dbReference type="PROSITE" id="PS51832"/>
    </source>
</evidence>
<dbReference type="EMBL" id="DTKL01000045">
    <property type="protein sequence ID" value="HGY94557.1"/>
    <property type="molecule type" value="Genomic_DNA"/>
</dbReference>
<evidence type="ECO:0000313" key="3">
    <source>
        <dbReference type="EMBL" id="HGY94557.1"/>
    </source>
</evidence>